<sequence>MAEIGFYHLTRSDVFAALPALLGRTLQAGEKALVVCPDEALLKLLDERLWTCPTPEWLPHGTAKTPHPEWQPVFLTTQAEENPAQAGFLFRINGAGGDSAGFKRVFDLFDGNDEEAVMAARERWRAAKAEGHTLAYWKQEETGWVKAG</sequence>
<reference evidence="1 2" key="1">
    <citation type="submission" date="2020-08" db="EMBL/GenBank/DDBJ databases">
        <title>Genomic Encyclopedia of Type Strains, Phase IV (KMG-IV): sequencing the most valuable type-strain genomes for metagenomic binning, comparative biology and taxonomic classification.</title>
        <authorList>
            <person name="Goeker M."/>
        </authorList>
    </citation>
    <scope>NUCLEOTIDE SEQUENCE [LARGE SCALE GENOMIC DNA]</scope>
    <source>
        <strain evidence="1 2">DSM 27026</strain>
    </source>
</reference>
<dbReference type="GO" id="GO:0006260">
    <property type="term" value="P:DNA replication"/>
    <property type="evidence" value="ECO:0007669"/>
    <property type="project" value="InterPro"/>
</dbReference>
<dbReference type="Proteomes" id="UP000553706">
    <property type="component" value="Unassembled WGS sequence"/>
</dbReference>
<dbReference type="RefSeq" id="WP_183266183.1">
    <property type="nucleotide sequence ID" value="NZ_JACHFJ010000004.1"/>
</dbReference>
<organism evidence="1 2">
    <name type="scientific">Acidocella aromatica</name>
    <dbReference type="NCBI Taxonomy" id="1303579"/>
    <lineage>
        <taxon>Bacteria</taxon>
        <taxon>Pseudomonadati</taxon>
        <taxon>Pseudomonadota</taxon>
        <taxon>Alphaproteobacteria</taxon>
        <taxon>Acetobacterales</taxon>
        <taxon>Acidocellaceae</taxon>
        <taxon>Acidocella</taxon>
    </lineage>
</organism>
<dbReference type="PANTHER" id="PTHR38767:SF1">
    <property type="entry name" value="DNA POLYMERASE III SUBUNIT CHI"/>
    <property type="match status" value="1"/>
</dbReference>
<evidence type="ECO:0000313" key="2">
    <source>
        <dbReference type="Proteomes" id="UP000553706"/>
    </source>
</evidence>
<keyword evidence="1" id="KW-0808">Transferase</keyword>
<keyword evidence="1" id="KW-0548">Nucleotidyltransferase</keyword>
<gene>
    <name evidence="1" type="ORF">HNP71_001427</name>
</gene>
<evidence type="ECO:0000313" key="1">
    <source>
        <dbReference type="EMBL" id="MBB5373169.1"/>
    </source>
</evidence>
<dbReference type="Gene3D" id="3.40.50.10110">
    <property type="entry name" value="DNA polymerase III subunit chi"/>
    <property type="match status" value="1"/>
</dbReference>
<dbReference type="InterPro" id="IPR007459">
    <property type="entry name" value="DNA_pol3_chi"/>
</dbReference>
<protein>
    <submittedName>
        <fullName evidence="1">DNA polymerase-3 subunit chi</fullName>
        <ecNumber evidence="1">2.7.7.7</ecNumber>
    </submittedName>
</protein>
<dbReference type="GO" id="GO:0003677">
    <property type="term" value="F:DNA binding"/>
    <property type="evidence" value="ECO:0007669"/>
    <property type="project" value="InterPro"/>
</dbReference>
<accession>A0A840VLV1</accession>
<dbReference type="GO" id="GO:0032298">
    <property type="term" value="P:positive regulation of DNA-templated DNA replication initiation"/>
    <property type="evidence" value="ECO:0007669"/>
    <property type="project" value="TreeGrafter"/>
</dbReference>
<dbReference type="GO" id="GO:0003887">
    <property type="term" value="F:DNA-directed DNA polymerase activity"/>
    <property type="evidence" value="ECO:0007669"/>
    <property type="project" value="UniProtKB-EC"/>
</dbReference>
<name>A0A840VLV1_9PROT</name>
<dbReference type="NCBIfam" id="NF004347">
    <property type="entry name" value="PRK05728.1-4"/>
    <property type="match status" value="1"/>
</dbReference>
<dbReference type="SUPFAM" id="SSF102400">
    <property type="entry name" value="DNA polymerase III chi subunit"/>
    <property type="match status" value="1"/>
</dbReference>
<dbReference type="EC" id="2.7.7.7" evidence="1"/>
<dbReference type="InterPro" id="IPR036768">
    <property type="entry name" value="PolIII_chi_sf"/>
</dbReference>
<comment type="caution">
    <text evidence="1">The sequence shown here is derived from an EMBL/GenBank/DDBJ whole genome shotgun (WGS) entry which is preliminary data.</text>
</comment>
<keyword evidence="2" id="KW-1185">Reference proteome</keyword>
<proteinExistence type="predicted"/>
<dbReference type="AlphaFoldDB" id="A0A840VLV1"/>
<dbReference type="Pfam" id="PF04364">
    <property type="entry name" value="DNA_pol3_chi"/>
    <property type="match status" value="1"/>
</dbReference>
<dbReference type="EMBL" id="JACHFJ010000004">
    <property type="protein sequence ID" value="MBB5373169.1"/>
    <property type="molecule type" value="Genomic_DNA"/>
</dbReference>
<dbReference type="PANTHER" id="PTHR38767">
    <property type="entry name" value="DNA POLYMERASE III SUBUNIT CHI"/>
    <property type="match status" value="1"/>
</dbReference>